<evidence type="ECO:0000256" key="2">
    <source>
        <dbReference type="ARBA" id="ARBA00022801"/>
    </source>
</evidence>
<dbReference type="GO" id="GO:0005829">
    <property type="term" value="C:cytosol"/>
    <property type="evidence" value="ECO:0007669"/>
    <property type="project" value="TreeGrafter"/>
</dbReference>
<proteinExistence type="predicted"/>
<dbReference type="InterPro" id="IPR013520">
    <property type="entry name" value="Ribonucl_H"/>
</dbReference>
<dbReference type="GO" id="GO:0006259">
    <property type="term" value="P:DNA metabolic process"/>
    <property type="evidence" value="ECO:0007669"/>
    <property type="project" value="UniProtKB-ARBA"/>
</dbReference>
<dbReference type="GO" id="GO:0003676">
    <property type="term" value="F:nucleic acid binding"/>
    <property type="evidence" value="ECO:0007669"/>
    <property type="project" value="InterPro"/>
</dbReference>
<sequence>MSLFMPREREPQTVAPNWQAHLAALAETAKDSHLRGFYAAGVPAADTPIRDVPMIALDVETTGLQVGTHSIVSLGLMPFDLNRIHCGQSKYWVVKPMSELSSESVAFHHITHSDIDNAPRLTHIFEELLDAMAGKIVVVHYRNIEREFLNHAVHVHLNEGLSFPVIDTMQLEAHLHGSQLKQSLWSKLLRRQPLSIRLADSRLRYNLPHYQAHHALTDAMATAELLQAQIATHFSPDTPLGDLWL</sequence>
<dbReference type="SMART" id="SM00479">
    <property type="entry name" value="EXOIII"/>
    <property type="match status" value="1"/>
</dbReference>
<dbReference type="RefSeq" id="WP_090512446.1">
    <property type="nucleotide sequence ID" value="NZ_FPBC01000007.1"/>
</dbReference>
<dbReference type="InterPro" id="IPR012337">
    <property type="entry name" value="RNaseH-like_sf"/>
</dbReference>
<keyword evidence="2" id="KW-0378">Hydrolase</keyword>
<dbReference type="Pfam" id="PF00929">
    <property type="entry name" value="RNase_T"/>
    <property type="match status" value="1"/>
</dbReference>
<evidence type="ECO:0000259" key="4">
    <source>
        <dbReference type="SMART" id="SM00479"/>
    </source>
</evidence>
<evidence type="ECO:0000256" key="1">
    <source>
        <dbReference type="ARBA" id="ARBA00022722"/>
    </source>
</evidence>
<dbReference type="NCBIfam" id="NF006602">
    <property type="entry name" value="PRK09146.1"/>
    <property type="match status" value="1"/>
</dbReference>
<dbReference type="SUPFAM" id="SSF53098">
    <property type="entry name" value="Ribonuclease H-like"/>
    <property type="match status" value="1"/>
</dbReference>
<keyword evidence="1" id="KW-0540">Nuclease</keyword>
<dbReference type="Gene3D" id="3.30.420.10">
    <property type="entry name" value="Ribonuclease H-like superfamily/Ribonuclease H"/>
    <property type="match status" value="1"/>
</dbReference>
<dbReference type="STRING" id="437900.GCA_001940335_01566"/>
<evidence type="ECO:0000313" key="5">
    <source>
        <dbReference type="EMBL" id="VEV96586.1"/>
    </source>
</evidence>
<dbReference type="GO" id="GO:0008408">
    <property type="term" value="F:3'-5' exonuclease activity"/>
    <property type="evidence" value="ECO:0007669"/>
    <property type="project" value="TreeGrafter"/>
</dbReference>
<feature type="domain" description="Exonuclease" evidence="4">
    <location>
        <begin position="53"/>
        <end position="235"/>
    </location>
</feature>
<protein>
    <submittedName>
        <fullName evidence="5">DNA polymerase III subunit epsilon</fullName>
    </submittedName>
</protein>
<gene>
    <name evidence="5" type="ORF">PMYSY11_1539</name>
</gene>
<dbReference type="CDD" id="cd06127">
    <property type="entry name" value="DEDDh"/>
    <property type="match status" value="1"/>
</dbReference>
<evidence type="ECO:0000256" key="3">
    <source>
        <dbReference type="ARBA" id="ARBA00022839"/>
    </source>
</evidence>
<reference evidence="5" key="1">
    <citation type="submission" date="2019-02" db="EMBL/GenBank/DDBJ databases">
        <authorList>
            <consortium name="Genoscope - CEA"/>
            <person name="William W."/>
        </authorList>
    </citation>
    <scope>NUCLEOTIDE SEQUENCE [LARGE SCALE GENOMIC DNA]</scope>
    <source>
        <strain evidence="5">YSy11</strain>
    </source>
</reference>
<dbReference type="PANTHER" id="PTHR30231:SF4">
    <property type="entry name" value="PROTEIN NEN2"/>
    <property type="match status" value="1"/>
</dbReference>
<dbReference type="EMBL" id="LR215729">
    <property type="protein sequence ID" value="VEV96586.1"/>
    <property type="molecule type" value="Genomic_DNA"/>
</dbReference>
<keyword evidence="3" id="KW-0269">Exonuclease</keyword>
<dbReference type="PANTHER" id="PTHR30231">
    <property type="entry name" value="DNA POLYMERASE III SUBUNIT EPSILON"/>
    <property type="match status" value="1"/>
</dbReference>
<organism evidence="5">
    <name type="scientific">Pseudomonas marincola</name>
    <dbReference type="NCBI Taxonomy" id="437900"/>
    <lineage>
        <taxon>Bacteria</taxon>
        <taxon>Pseudomonadati</taxon>
        <taxon>Pseudomonadota</taxon>
        <taxon>Gammaproteobacteria</taxon>
        <taxon>Pseudomonadales</taxon>
        <taxon>Pseudomonadaceae</taxon>
        <taxon>Pseudomonas</taxon>
    </lineage>
</organism>
<dbReference type="InterPro" id="IPR036397">
    <property type="entry name" value="RNaseH_sf"/>
</dbReference>
<accession>A0A1I7CAX5</accession>
<name>A0A1I7CAX5_9PSED</name>
<dbReference type="AlphaFoldDB" id="A0A1I7CAX5"/>